<keyword evidence="9" id="KW-0472">Membrane</keyword>
<dbReference type="InterPro" id="IPR005490">
    <property type="entry name" value="LD_TPept_cat_dom"/>
</dbReference>
<dbReference type="RefSeq" id="WP_012240590.1">
    <property type="nucleotide sequence ID" value="NC_010162.1"/>
</dbReference>
<dbReference type="InterPro" id="IPR038063">
    <property type="entry name" value="Transpep_catalytic_dom"/>
</dbReference>
<dbReference type="GO" id="GO:0016740">
    <property type="term" value="F:transferase activity"/>
    <property type="evidence" value="ECO:0007669"/>
    <property type="project" value="UniProtKB-KW"/>
</dbReference>
<dbReference type="CDD" id="cd16913">
    <property type="entry name" value="YkuD_like"/>
    <property type="match status" value="1"/>
</dbReference>
<keyword evidence="9" id="KW-0812">Transmembrane</keyword>
<dbReference type="GO" id="GO:0005576">
    <property type="term" value="C:extracellular region"/>
    <property type="evidence" value="ECO:0007669"/>
    <property type="project" value="TreeGrafter"/>
</dbReference>
<dbReference type="AlphaFoldDB" id="A9FGT4"/>
<evidence type="ECO:0000256" key="1">
    <source>
        <dbReference type="ARBA" id="ARBA00004752"/>
    </source>
</evidence>
<dbReference type="KEGG" id="scl:sce7981"/>
<evidence type="ECO:0000256" key="3">
    <source>
        <dbReference type="ARBA" id="ARBA00022679"/>
    </source>
</evidence>
<sequence>MTKRGGAEAGSQERRRGAPRRARRGALRGGAAAIGLGVAIWGGAVLASQLPPWVSAGDTPLPAWVRSARVLKRDQPLFDAPGEGARRRGSVDRNVQLPVFAARRAGGCLGRWLEVGAAAWVCDDAVELSAAGPISPLVRTWREMPDGLPYRYYFVGPDGTFGYRRAEAADIDAPDAQLEPGFAVAIVEERIEGGARYGRTNSGFWLPMRDLGPVRAIAFHGVEVAPGAAQIATAWVVSERAPLYTRTGAGFTRTEESKVRFEVVPYLEEAQGASGKLARIAEGDVAAWISTRDLRRPSVAPPPEVDVEAGERWIDVERSTQTLVAYEGPRPVFATLVSTGKGAPGSQRATPAGTFRIWAKLLTSDMDNLEDEAAERYYRMEDVPYVQYFSKGVGLHGAFWHRSFGQVRSHGCVNLAPLDAQRLFWWTSPRLPAGWTAVLPTAHEPGTVVRVR</sequence>
<name>A9FGT4_SORC5</name>
<dbReference type="GO" id="GO:0018104">
    <property type="term" value="P:peptidoglycan-protein cross-linking"/>
    <property type="evidence" value="ECO:0007669"/>
    <property type="project" value="TreeGrafter"/>
</dbReference>
<evidence type="ECO:0000256" key="5">
    <source>
        <dbReference type="ARBA" id="ARBA00022984"/>
    </source>
</evidence>
<accession>A9FGT4</accession>
<dbReference type="PANTHER" id="PTHR30582">
    <property type="entry name" value="L,D-TRANSPEPTIDASE"/>
    <property type="match status" value="1"/>
</dbReference>
<feature type="domain" description="L,D-TPase catalytic" evidence="10">
    <location>
        <begin position="312"/>
        <end position="452"/>
    </location>
</feature>
<dbReference type="Pfam" id="PF03734">
    <property type="entry name" value="YkuD"/>
    <property type="match status" value="1"/>
</dbReference>
<evidence type="ECO:0000256" key="4">
    <source>
        <dbReference type="ARBA" id="ARBA00022960"/>
    </source>
</evidence>
<feature type="transmembrane region" description="Helical" evidence="9">
    <location>
        <begin position="25"/>
        <end position="47"/>
    </location>
</feature>
<protein>
    <recommendedName>
        <fullName evidence="10">L,D-TPase catalytic domain-containing protein</fullName>
    </recommendedName>
</protein>
<keyword evidence="3" id="KW-0808">Transferase</keyword>
<keyword evidence="4 7" id="KW-0133">Cell shape</keyword>
<dbReference type="STRING" id="448385.sce7981"/>
<evidence type="ECO:0000259" key="10">
    <source>
        <dbReference type="PROSITE" id="PS52029"/>
    </source>
</evidence>
<evidence type="ECO:0000313" key="11">
    <source>
        <dbReference type="EMBL" id="CAN98151.1"/>
    </source>
</evidence>
<proteinExistence type="inferred from homology"/>
<dbReference type="PANTHER" id="PTHR30582:SF2">
    <property type="entry name" value="L,D-TRANSPEPTIDASE YCIB-RELATED"/>
    <property type="match status" value="1"/>
</dbReference>
<dbReference type="eggNOG" id="COG1376">
    <property type="taxonomic scope" value="Bacteria"/>
</dbReference>
<keyword evidence="5 7" id="KW-0573">Peptidoglycan synthesis</keyword>
<feature type="region of interest" description="Disordered" evidence="8">
    <location>
        <begin position="1"/>
        <end position="24"/>
    </location>
</feature>
<comment type="pathway">
    <text evidence="1 7">Cell wall biogenesis; peptidoglycan biosynthesis.</text>
</comment>
<keyword evidence="6 7" id="KW-0961">Cell wall biogenesis/degradation</keyword>
<dbReference type="GO" id="GO:0071972">
    <property type="term" value="F:peptidoglycan L,D-transpeptidase activity"/>
    <property type="evidence" value="ECO:0007669"/>
    <property type="project" value="TreeGrafter"/>
</dbReference>
<evidence type="ECO:0000256" key="9">
    <source>
        <dbReference type="SAM" id="Phobius"/>
    </source>
</evidence>
<organism evidence="11 12">
    <name type="scientific">Sorangium cellulosum (strain So ce56)</name>
    <name type="common">Polyangium cellulosum (strain So ce56)</name>
    <dbReference type="NCBI Taxonomy" id="448385"/>
    <lineage>
        <taxon>Bacteria</taxon>
        <taxon>Pseudomonadati</taxon>
        <taxon>Myxococcota</taxon>
        <taxon>Polyangia</taxon>
        <taxon>Polyangiales</taxon>
        <taxon>Polyangiaceae</taxon>
        <taxon>Sorangium</taxon>
    </lineage>
</organism>
<keyword evidence="9" id="KW-1133">Transmembrane helix</keyword>
<feature type="active site" description="Proton donor/acceptor" evidence="7">
    <location>
        <position position="396"/>
    </location>
</feature>
<comment type="similarity">
    <text evidence="2">Belongs to the YkuD family.</text>
</comment>
<dbReference type="EMBL" id="AM746676">
    <property type="protein sequence ID" value="CAN98151.1"/>
    <property type="molecule type" value="Genomic_DNA"/>
</dbReference>
<evidence type="ECO:0000256" key="8">
    <source>
        <dbReference type="SAM" id="MobiDB-lite"/>
    </source>
</evidence>
<keyword evidence="12" id="KW-1185">Reference proteome</keyword>
<dbReference type="GO" id="GO:0008360">
    <property type="term" value="P:regulation of cell shape"/>
    <property type="evidence" value="ECO:0007669"/>
    <property type="project" value="UniProtKB-UniRule"/>
</dbReference>
<dbReference type="Proteomes" id="UP000002139">
    <property type="component" value="Chromosome"/>
</dbReference>
<evidence type="ECO:0000313" key="12">
    <source>
        <dbReference type="Proteomes" id="UP000002139"/>
    </source>
</evidence>
<evidence type="ECO:0000256" key="6">
    <source>
        <dbReference type="ARBA" id="ARBA00023316"/>
    </source>
</evidence>
<dbReference type="PROSITE" id="PS52029">
    <property type="entry name" value="LD_TPASE"/>
    <property type="match status" value="1"/>
</dbReference>
<dbReference type="InterPro" id="IPR050979">
    <property type="entry name" value="LD-transpeptidase"/>
</dbReference>
<dbReference type="HOGENOM" id="CLU_025323_0_0_7"/>
<dbReference type="UniPathway" id="UPA00219"/>
<evidence type="ECO:0000256" key="2">
    <source>
        <dbReference type="ARBA" id="ARBA00005992"/>
    </source>
</evidence>
<reference evidence="11 12" key="1">
    <citation type="journal article" date="2007" name="Nat. Biotechnol.">
        <title>Complete genome sequence of the myxobacterium Sorangium cellulosum.</title>
        <authorList>
            <person name="Schneiker S."/>
            <person name="Perlova O."/>
            <person name="Kaiser O."/>
            <person name="Gerth K."/>
            <person name="Alici A."/>
            <person name="Altmeyer M.O."/>
            <person name="Bartels D."/>
            <person name="Bekel T."/>
            <person name="Beyer S."/>
            <person name="Bode E."/>
            <person name="Bode H.B."/>
            <person name="Bolten C.J."/>
            <person name="Choudhuri J.V."/>
            <person name="Doss S."/>
            <person name="Elnakady Y.A."/>
            <person name="Frank B."/>
            <person name="Gaigalat L."/>
            <person name="Goesmann A."/>
            <person name="Groeger C."/>
            <person name="Gross F."/>
            <person name="Jelsbak L."/>
            <person name="Jelsbak L."/>
            <person name="Kalinowski J."/>
            <person name="Kegler C."/>
            <person name="Knauber T."/>
            <person name="Konietzny S."/>
            <person name="Kopp M."/>
            <person name="Krause L."/>
            <person name="Krug D."/>
            <person name="Linke B."/>
            <person name="Mahmud T."/>
            <person name="Martinez-Arias R."/>
            <person name="McHardy A.C."/>
            <person name="Merai M."/>
            <person name="Meyer F."/>
            <person name="Mormann S."/>
            <person name="Munoz-Dorado J."/>
            <person name="Perez J."/>
            <person name="Pradella S."/>
            <person name="Rachid S."/>
            <person name="Raddatz G."/>
            <person name="Rosenau F."/>
            <person name="Rueckert C."/>
            <person name="Sasse F."/>
            <person name="Scharfe M."/>
            <person name="Schuster S.C."/>
            <person name="Suen G."/>
            <person name="Treuner-Lange A."/>
            <person name="Velicer G.J."/>
            <person name="Vorholter F.-J."/>
            <person name="Weissman K.J."/>
            <person name="Welch R.D."/>
            <person name="Wenzel S.C."/>
            <person name="Whitworth D.E."/>
            <person name="Wilhelm S."/>
            <person name="Wittmann C."/>
            <person name="Bloecker H."/>
            <person name="Puehler A."/>
            <person name="Mueller R."/>
        </authorList>
    </citation>
    <scope>NUCLEOTIDE SEQUENCE [LARGE SCALE GENOMIC DNA]</scope>
    <source>
        <strain evidence="12">So ce56</strain>
    </source>
</reference>
<dbReference type="Gene3D" id="2.40.440.10">
    <property type="entry name" value="L,D-transpeptidase catalytic domain-like"/>
    <property type="match status" value="1"/>
</dbReference>
<dbReference type="OrthoDB" id="463216at2"/>
<gene>
    <name evidence="11" type="ordered locus">sce7981</name>
</gene>
<dbReference type="BioCyc" id="SCEL448385:SCE_RS40850-MONOMER"/>
<dbReference type="SUPFAM" id="SSF141523">
    <property type="entry name" value="L,D-transpeptidase catalytic domain-like"/>
    <property type="match status" value="1"/>
</dbReference>
<feature type="active site" description="Nucleophile" evidence="7">
    <location>
        <position position="412"/>
    </location>
</feature>
<dbReference type="GO" id="GO:0071555">
    <property type="term" value="P:cell wall organization"/>
    <property type="evidence" value="ECO:0007669"/>
    <property type="project" value="UniProtKB-UniRule"/>
</dbReference>
<evidence type="ECO:0000256" key="7">
    <source>
        <dbReference type="PROSITE-ProRule" id="PRU01373"/>
    </source>
</evidence>